<evidence type="ECO:0000259" key="1">
    <source>
        <dbReference type="Pfam" id="PF21779"/>
    </source>
</evidence>
<accession>A0A252BXZ2</accession>
<dbReference type="RefSeq" id="WP_086638087.1">
    <property type="nucleotide sequence ID" value="NZ_JOPJ01000002.1"/>
</dbReference>
<evidence type="ECO:0000313" key="2">
    <source>
        <dbReference type="EMBL" id="OUJ13838.1"/>
    </source>
</evidence>
<sequence>MSVKFTATPKEMEIIIRISRRVAELYVARGEEIIPMDVMLDIQMDLCAVHSSGCPMDFSRLENADDFNLMHDVAGIARHLDRRTGKLTDMFRPRFAKKEVA</sequence>
<name>A0A252BXZ2_9PROT</name>
<dbReference type="Proteomes" id="UP000194931">
    <property type="component" value="Unassembled WGS sequence"/>
</dbReference>
<dbReference type="EMBL" id="JOPJ01000002">
    <property type="protein sequence ID" value="OUJ13838.1"/>
    <property type="molecule type" value="Genomic_DNA"/>
</dbReference>
<dbReference type="InterPro" id="IPR049239">
    <property type="entry name" value="DUF6874"/>
</dbReference>
<reference evidence="3" key="1">
    <citation type="submission" date="2014-06" db="EMBL/GenBank/DDBJ databases">
        <authorList>
            <person name="Winans N.J."/>
            <person name="Newell P.D."/>
            <person name="Douglas A.E."/>
        </authorList>
    </citation>
    <scope>NUCLEOTIDE SEQUENCE [LARGE SCALE GENOMIC DNA]</scope>
</reference>
<dbReference type="OrthoDB" id="7279228at2"/>
<gene>
    <name evidence="2" type="ORF">HK26_04150</name>
</gene>
<proteinExistence type="predicted"/>
<feature type="domain" description="DUF6874" evidence="1">
    <location>
        <begin position="11"/>
        <end position="97"/>
    </location>
</feature>
<evidence type="ECO:0000313" key="3">
    <source>
        <dbReference type="Proteomes" id="UP000194931"/>
    </source>
</evidence>
<comment type="caution">
    <text evidence="2">The sequence shown here is derived from an EMBL/GenBank/DDBJ whole genome shotgun (WGS) entry which is preliminary data.</text>
</comment>
<keyword evidence="3" id="KW-1185">Reference proteome</keyword>
<dbReference type="Pfam" id="PF21779">
    <property type="entry name" value="DUF6874"/>
    <property type="match status" value="1"/>
</dbReference>
<dbReference type="AlphaFoldDB" id="A0A252BXZ2"/>
<protein>
    <recommendedName>
        <fullName evidence="1">DUF6874 domain-containing protein</fullName>
    </recommendedName>
</protein>
<organism evidence="2 3">
    <name type="scientific">Acetobacter okinawensis</name>
    <dbReference type="NCBI Taxonomy" id="1076594"/>
    <lineage>
        <taxon>Bacteria</taxon>
        <taxon>Pseudomonadati</taxon>
        <taxon>Pseudomonadota</taxon>
        <taxon>Alphaproteobacteria</taxon>
        <taxon>Acetobacterales</taxon>
        <taxon>Acetobacteraceae</taxon>
        <taxon>Acetobacter</taxon>
    </lineage>
</organism>